<sequence>NPFLLKIQKLARRGRLQSPVIEKMNKISESSSTSSEKK</sequence>
<reference evidence="1" key="3">
    <citation type="submission" date="2025-08" db="UniProtKB">
        <authorList>
            <consortium name="Ensembl"/>
        </authorList>
    </citation>
    <scope>IDENTIFICATION</scope>
</reference>
<proteinExistence type="predicted"/>
<dbReference type="InParanoid" id="A0A2I2Z3E4"/>
<name>A0A2I2Z3E4_GORGO</name>
<dbReference type="Proteomes" id="UP000001519">
    <property type="component" value="Chromosome 8"/>
</dbReference>
<dbReference type="AlphaFoldDB" id="A0A2I2Z3E4"/>
<reference evidence="1 2" key="2">
    <citation type="journal article" date="2012" name="Nature">
        <title>Insights into hominid evolution from the gorilla genome sequence.</title>
        <authorList>
            <person name="Scally A."/>
            <person name="Dutheil J.Y."/>
            <person name="Hillier L.W."/>
            <person name="Jordan G.E."/>
            <person name="Goodhead I."/>
            <person name="Herrero J."/>
            <person name="Hobolth A."/>
            <person name="Lappalainen T."/>
            <person name="Mailund T."/>
            <person name="Marques-Bonet T."/>
            <person name="McCarthy S."/>
            <person name="Montgomery S.H."/>
            <person name="Schwalie P.C."/>
            <person name="Tang Y.A."/>
            <person name="Ward M.C."/>
            <person name="Xue Y."/>
            <person name="Yngvadottir B."/>
            <person name="Alkan C."/>
            <person name="Andersen L.N."/>
            <person name="Ayub Q."/>
            <person name="Ball E.V."/>
            <person name="Beal K."/>
            <person name="Bradley B.J."/>
            <person name="Chen Y."/>
            <person name="Clee C.M."/>
            <person name="Fitzgerald S."/>
            <person name="Graves T.A."/>
            <person name="Gu Y."/>
            <person name="Heath P."/>
            <person name="Heger A."/>
            <person name="Karakoc E."/>
            <person name="Kolb-Kokocinski A."/>
            <person name="Laird G.K."/>
            <person name="Lunter G."/>
            <person name="Meader S."/>
            <person name="Mort M."/>
            <person name="Mullikin J.C."/>
            <person name="Munch K."/>
            <person name="O'Connor T.D."/>
            <person name="Phillips A.D."/>
            <person name="Prado-Martinez J."/>
            <person name="Rogers A.S."/>
            <person name="Sajjadian S."/>
            <person name="Schmidt D."/>
            <person name="Shaw K."/>
            <person name="Simpson J.T."/>
            <person name="Stenson P.D."/>
            <person name="Turner D.J."/>
            <person name="Vigilant L."/>
            <person name="Vilella A.J."/>
            <person name="Whitener W."/>
            <person name="Zhu B."/>
            <person name="Cooper D.N."/>
            <person name="de Jong P."/>
            <person name="Dermitzakis E.T."/>
            <person name="Eichler E.E."/>
            <person name="Flicek P."/>
            <person name="Goldman N."/>
            <person name="Mundy N.I."/>
            <person name="Ning Z."/>
            <person name="Odom D.T."/>
            <person name="Ponting C.P."/>
            <person name="Quail M.A."/>
            <person name="Ryder O.A."/>
            <person name="Searle S.M."/>
            <person name="Warren W.C."/>
            <person name="Wilson R.K."/>
            <person name="Schierup M.H."/>
            <person name="Rogers J."/>
            <person name="Tyler-Smith C."/>
            <person name="Durbin R."/>
        </authorList>
    </citation>
    <scope>NUCLEOTIDE SEQUENCE [LARGE SCALE GENOMIC DNA]</scope>
</reference>
<reference evidence="1" key="4">
    <citation type="submission" date="2025-09" db="UniProtKB">
        <authorList>
            <consortium name="Ensembl"/>
        </authorList>
    </citation>
    <scope>IDENTIFICATION</scope>
</reference>
<dbReference type="GeneTree" id="ENSGT01120000277691"/>
<evidence type="ECO:0000313" key="1">
    <source>
        <dbReference type="Ensembl" id="ENSGGOP00000041789.1"/>
    </source>
</evidence>
<dbReference type="Bgee" id="ENSGGOG00000040201">
    <property type="expression patterns" value="Expressed in multicellular organism"/>
</dbReference>
<dbReference type="EMBL" id="CABD030059622">
    <property type="status" value="NOT_ANNOTATED_CDS"/>
    <property type="molecule type" value="Genomic_DNA"/>
</dbReference>
<reference evidence="2" key="1">
    <citation type="submission" date="2011-05" db="EMBL/GenBank/DDBJ databases">
        <title>Insights into the evolution of the great apes provided by the gorilla genome.</title>
        <authorList>
            <person name="Scally A."/>
        </authorList>
    </citation>
    <scope>NUCLEOTIDE SEQUENCE [LARGE SCALE GENOMIC DNA]</scope>
</reference>
<accession>A0A2I2Z3E4</accession>
<dbReference type="Ensembl" id="ENSGGOT00000062558.1">
    <property type="protein sequence ID" value="ENSGGOP00000041789.1"/>
    <property type="gene ID" value="ENSGGOG00000040201.1"/>
</dbReference>
<organism evidence="1 2">
    <name type="scientific">Gorilla gorilla gorilla</name>
    <name type="common">Western lowland gorilla</name>
    <dbReference type="NCBI Taxonomy" id="9595"/>
    <lineage>
        <taxon>Eukaryota</taxon>
        <taxon>Metazoa</taxon>
        <taxon>Chordata</taxon>
        <taxon>Craniata</taxon>
        <taxon>Vertebrata</taxon>
        <taxon>Euteleostomi</taxon>
        <taxon>Mammalia</taxon>
        <taxon>Eutheria</taxon>
        <taxon>Euarchontoglires</taxon>
        <taxon>Primates</taxon>
        <taxon>Haplorrhini</taxon>
        <taxon>Catarrhini</taxon>
        <taxon>Hominidae</taxon>
        <taxon>Gorilla</taxon>
    </lineage>
</organism>
<protein>
    <submittedName>
        <fullName evidence="1">Uncharacterized protein</fullName>
    </submittedName>
</protein>
<evidence type="ECO:0000313" key="2">
    <source>
        <dbReference type="Proteomes" id="UP000001519"/>
    </source>
</evidence>
<keyword evidence="2" id="KW-1185">Reference proteome</keyword>